<keyword evidence="5" id="KW-0472">Membrane</keyword>
<name>A0A226E6S4_FOLCA</name>
<protein>
    <submittedName>
        <fullName evidence="7">Extracellular matrix protein FRAS1</fullName>
    </submittedName>
</protein>
<sequence length="1192" mass="129988">MRVKRGPERYKIIGVGIFSSFVGMLGFILDVGAVPLNVINIEALEGVPRMRADYGFYAADNQSSFKGDSYLDLMVSNVKPRSTNALQRSGCRYKATIYASGDNVPTEESCLFCHCKGSIVVCKLRVCPEVPDPPPPGCIVVQKANKCCSQLVCYDNQIRKLAREQRLSESNATETLPSSALQSLERANSCVHEGTVYAEGSAMRSSTLCEHCFCIHGKMKCSSPQCLIPMNGCKPRYRSYACCPTNYDCNKSNQTAILKTIPSSTQVPNFLKGCTVGGRYVPEGDPILPMQLAIEHYNNSLGPGSSSRCQTCFCMGGVVHCRRLACDRPIEGCRPIIEDGHCCPDRYECEKPVITKEDEDTSDETSTDIVRDEVETTIATTSYPETTSTQVYEIRFEKVPLFKARKDDQDSVDVTTTGNNAGPYMNNKEPRITYNSVGGFKNRGSAVGDRGSREQRRKNKERNEFLPRSFYDDDAREDTSLSFEGSNGRSDEHASVFFEEKSDGSTSADDEELPTSETDPSVIVTEISEIKTDLPSPNDTLDTSTLTFTEADIIPKNVEPTATELSNDQINMKLVLEDDEAEAEDIVPLTLTNDLKLEPEIKTTLKPELIVSSASPPPEFSSSSTVTPTPTPKSSTTPASSSTTPIPITSTSETNSGKLEFISFGMEDAFSPVNETRYEIYPGQAVSLPMPTYNLAARQGSLLPADPQQHKEIPTPNKTQSTGVNNNTSRPISLAEPSTQVKFHAAPPEEVETISLPIPNLEPAQEPLLFVQDDLRNTIMDVPVQTSLYNNGYYGQGAIGDDSGKDIELVITQAEMSNKPVEEGVNSGENIGLGEAIPSHNAIITTTMPSIPVTSTTTTKPKPHKSQVSSSSSKRPEQPLTVISSNQKFIPSFLPMTTSPPNPGRTYSKFGIQDSSHRYGYPSTGPAAQTGPEDEDRLFVPSSAFGFPADPNLMNRKVPSFNEDPVNRRFNSNNNNNNNHAFNHHRFPVDPILTEEGEDDDEETNDNGSEEFGSYENYFTPQTAPSSVASIRPLNGPPYNPSTSSFSNRYGTPSGSNSSPPHSSVPQQEPSAPIPMISSSGTKVSLSSRDKTTQGPGGPKTKFVNSKPLRRPKPVKDPQLLDSSDPLGFKPVVAFPFAIPQSQDKFNLGLKLSGCNIYGKMHGIGQIIHELSSICVQCKCTEVGVQCSELQC</sequence>
<feature type="region of interest" description="Disordered" evidence="4">
    <location>
        <begin position="851"/>
        <end position="1123"/>
    </location>
</feature>
<proteinExistence type="predicted"/>
<dbReference type="SMART" id="SM00214">
    <property type="entry name" value="VWC"/>
    <property type="match status" value="2"/>
</dbReference>
<feature type="compositionally biased region" description="Low complexity" evidence="4">
    <location>
        <begin position="851"/>
        <end position="873"/>
    </location>
</feature>
<dbReference type="STRING" id="158441.A0A226E6S4"/>
<dbReference type="PANTHER" id="PTHR46698:SF3">
    <property type="entry name" value="TENECTIN ISOFORM 1-RELATED"/>
    <property type="match status" value="1"/>
</dbReference>
<keyword evidence="5" id="KW-0812">Transmembrane</keyword>
<accession>A0A226E6S4</accession>
<feature type="compositionally biased region" description="Polar residues" evidence="4">
    <location>
        <begin position="1017"/>
        <end position="1029"/>
    </location>
</feature>
<evidence type="ECO:0000259" key="6">
    <source>
        <dbReference type="SMART" id="SM00214"/>
    </source>
</evidence>
<dbReference type="AlphaFoldDB" id="A0A226E6S4"/>
<evidence type="ECO:0000256" key="5">
    <source>
        <dbReference type="SAM" id="Phobius"/>
    </source>
</evidence>
<keyword evidence="2" id="KW-0964">Secreted</keyword>
<dbReference type="PANTHER" id="PTHR46698">
    <property type="entry name" value="CROSSVEINLESS 2"/>
    <property type="match status" value="1"/>
</dbReference>
<dbReference type="OrthoDB" id="10072086at2759"/>
<feature type="region of interest" description="Disordered" evidence="4">
    <location>
        <begin position="407"/>
        <end position="494"/>
    </location>
</feature>
<keyword evidence="5" id="KW-1133">Transmembrane helix</keyword>
<dbReference type="SUPFAM" id="SSF57603">
    <property type="entry name" value="FnI-like domain"/>
    <property type="match status" value="3"/>
</dbReference>
<feature type="region of interest" description="Disordered" evidence="4">
    <location>
        <begin position="608"/>
        <end position="654"/>
    </location>
</feature>
<evidence type="ECO:0000256" key="4">
    <source>
        <dbReference type="SAM" id="MobiDB-lite"/>
    </source>
</evidence>
<feature type="compositionally biased region" description="Polar residues" evidence="4">
    <location>
        <begin position="1041"/>
        <end position="1051"/>
    </location>
</feature>
<feature type="compositionally biased region" description="Low complexity" evidence="4">
    <location>
        <begin position="968"/>
        <end position="981"/>
    </location>
</feature>
<dbReference type="GO" id="GO:0005576">
    <property type="term" value="C:extracellular region"/>
    <property type="evidence" value="ECO:0007669"/>
    <property type="project" value="UniProtKB-SubCell"/>
</dbReference>
<evidence type="ECO:0000256" key="3">
    <source>
        <dbReference type="ARBA" id="ARBA00022729"/>
    </source>
</evidence>
<comment type="caution">
    <text evidence="7">The sequence shown here is derived from an EMBL/GenBank/DDBJ whole genome shotgun (WGS) entry which is preliminary data.</text>
</comment>
<evidence type="ECO:0000313" key="7">
    <source>
        <dbReference type="EMBL" id="OXA52561.1"/>
    </source>
</evidence>
<dbReference type="EMBL" id="LNIX01000006">
    <property type="protein sequence ID" value="OXA52561.1"/>
    <property type="molecule type" value="Genomic_DNA"/>
</dbReference>
<reference evidence="7 8" key="1">
    <citation type="submission" date="2015-12" db="EMBL/GenBank/DDBJ databases">
        <title>The genome of Folsomia candida.</title>
        <authorList>
            <person name="Faddeeva A."/>
            <person name="Derks M.F."/>
            <person name="Anvar Y."/>
            <person name="Smit S."/>
            <person name="Van Straalen N."/>
            <person name="Roelofs D."/>
        </authorList>
    </citation>
    <scope>NUCLEOTIDE SEQUENCE [LARGE SCALE GENOMIC DNA]</scope>
    <source>
        <strain evidence="7 8">VU population</strain>
        <tissue evidence="7">Whole body</tissue>
    </source>
</reference>
<feature type="domain" description="VWFC" evidence="6">
    <location>
        <begin position="91"/>
        <end position="153"/>
    </location>
</feature>
<feature type="region of interest" description="Disordered" evidence="4">
    <location>
        <begin position="499"/>
        <end position="518"/>
    </location>
</feature>
<feature type="compositionally biased region" description="Acidic residues" evidence="4">
    <location>
        <begin position="993"/>
        <end position="1009"/>
    </location>
</feature>
<evidence type="ECO:0000256" key="1">
    <source>
        <dbReference type="ARBA" id="ARBA00004613"/>
    </source>
</evidence>
<dbReference type="InterPro" id="IPR001007">
    <property type="entry name" value="VWF_dom"/>
</dbReference>
<comment type="subcellular location">
    <subcellularLocation>
        <location evidence="1">Secreted</location>
    </subcellularLocation>
</comment>
<feature type="compositionally biased region" description="Low complexity" evidence="4">
    <location>
        <begin position="620"/>
        <end position="654"/>
    </location>
</feature>
<keyword evidence="3" id="KW-0732">Signal</keyword>
<dbReference type="Proteomes" id="UP000198287">
    <property type="component" value="Unassembled WGS sequence"/>
</dbReference>
<feature type="compositionally biased region" description="Polar residues" evidence="4">
    <location>
        <begin position="881"/>
        <end position="897"/>
    </location>
</feature>
<evidence type="ECO:0000313" key="8">
    <source>
        <dbReference type="Proteomes" id="UP000198287"/>
    </source>
</evidence>
<gene>
    <name evidence="7" type="ORF">Fcan01_12163</name>
</gene>
<feature type="compositionally biased region" description="Basic and acidic residues" evidence="4">
    <location>
        <begin position="461"/>
        <end position="479"/>
    </location>
</feature>
<feature type="transmembrane region" description="Helical" evidence="5">
    <location>
        <begin position="12"/>
        <end position="34"/>
    </location>
</feature>
<organism evidence="7 8">
    <name type="scientific">Folsomia candida</name>
    <name type="common">Springtail</name>
    <dbReference type="NCBI Taxonomy" id="158441"/>
    <lineage>
        <taxon>Eukaryota</taxon>
        <taxon>Metazoa</taxon>
        <taxon>Ecdysozoa</taxon>
        <taxon>Arthropoda</taxon>
        <taxon>Hexapoda</taxon>
        <taxon>Collembola</taxon>
        <taxon>Entomobryomorpha</taxon>
        <taxon>Isotomoidea</taxon>
        <taxon>Isotomidae</taxon>
        <taxon>Proisotominae</taxon>
        <taxon>Folsomia</taxon>
    </lineage>
</organism>
<feature type="compositionally biased region" description="Polar residues" evidence="4">
    <location>
        <begin position="1077"/>
        <end position="1087"/>
    </location>
</feature>
<feature type="compositionally biased region" description="Low complexity" evidence="4">
    <location>
        <begin position="1053"/>
        <end position="1071"/>
    </location>
</feature>
<keyword evidence="8" id="KW-1185">Reference proteome</keyword>
<feature type="domain" description="VWFC" evidence="6">
    <location>
        <begin position="274"/>
        <end position="349"/>
    </location>
</feature>
<dbReference type="OMA" id="ERANSCV"/>
<evidence type="ECO:0000256" key="2">
    <source>
        <dbReference type="ARBA" id="ARBA00022525"/>
    </source>
</evidence>
<dbReference type="InterPro" id="IPR052424">
    <property type="entry name" value="Kielin_Chordin-BMP_Reg"/>
</dbReference>